<accession>A0A385UGT3</accession>
<dbReference type="RefSeq" id="YP_009812626.1">
    <property type="nucleotide sequence ID" value="NC_048068.1"/>
</dbReference>
<dbReference type="GeneID" id="55003695"/>
<protein>
    <recommendedName>
        <fullName evidence="3">DUF1360 domain-containing protein</fullName>
    </recommendedName>
</protein>
<organism evidence="1 2">
    <name type="scientific">Microbacterium phage OneinaGillian</name>
    <dbReference type="NCBI Taxonomy" id="2301604"/>
    <lineage>
        <taxon>Viruses</taxon>
        <taxon>Duplodnaviria</taxon>
        <taxon>Heunggongvirae</taxon>
        <taxon>Uroviricota</taxon>
        <taxon>Caudoviricetes</taxon>
        <taxon>Gillianvirus</taxon>
        <taxon>Gillianvirus oneinagillian</taxon>
    </lineage>
</organism>
<dbReference type="Proteomes" id="UP000279330">
    <property type="component" value="Segment"/>
</dbReference>
<evidence type="ECO:0000313" key="1">
    <source>
        <dbReference type="EMBL" id="AYB70130.1"/>
    </source>
</evidence>
<dbReference type="KEGG" id="vg:55003695"/>
<gene>
    <name evidence="1" type="primary">20</name>
    <name evidence="1" type="ORF">SEA_ONEIAGILLIAN_20</name>
</gene>
<evidence type="ECO:0008006" key="3">
    <source>
        <dbReference type="Google" id="ProtNLM"/>
    </source>
</evidence>
<dbReference type="EMBL" id="MH727556">
    <property type="protein sequence ID" value="AYB70130.1"/>
    <property type="molecule type" value="Genomic_DNA"/>
</dbReference>
<evidence type="ECO:0000313" key="2">
    <source>
        <dbReference type="Proteomes" id="UP000279330"/>
    </source>
</evidence>
<reference evidence="1 2" key="1">
    <citation type="submission" date="2018-08" db="EMBL/GenBank/DDBJ databases">
        <authorList>
            <person name="Miller G.E."/>
            <person name="Abrahams R."/>
            <person name="Bazan D.C."/>
            <person name="Beglau B.C."/>
            <person name="Blaylock E.C."/>
            <person name="Choi J.D."/>
            <person name="Grewal S.K."/>
            <person name="Hernandez E.V."/>
            <person name="Kim D.J."/>
            <person name="Kim K."/>
            <person name="Lee Y."/>
            <person name="Linde M.K."/>
            <person name="Lopez M.B."/>
            <person name="Pangalila E."/>
            <person name="Parker M.A."/>
            <person name="Specht R.C."/>
            <person name="Teng M.C."/>
            <person name="Toledo B."/>
            <person name="Tran S."/>
            <person name="Yu H."/>
            <person name="Kalaj N."/>
            <person name="Muthiah A.S."/>
            <person name="Dean N.S."/>
            <person name="Diaz A."/>
            <person name="Garlena R.A."/>
            <person name="Russell D.A."/>
            <person name="Pope W.H."/>
            <person name="Jacobs-Sera D."/>
            <person name="Hatfull G.F."/>
        </authorList>
    </citation>
    <scope>NUCLEOTIDE SEQUENCE [LARGE SCALE GENOMIC DNA]</scope>
</reference>
<name>A0A385UGT3_9CAUD</name>
<proteinExistence type="predicted"/>
<sequence>MIDVTWETLPMIVLTILTAVLGVARLTRVMVYDDFPPTKWWREKWVEWTDGTGWQMLFICWWCLSFWVALVCVGWWIGALFVPALGWAWWIFWGALAIGYIAPMIIVRDEPAER</sequence>
<keyword evidence="2" id="KW-1185">Reference proteome</keyword>